<dbReference type="PANTHER" id="PTHR43546">
    <property type="entry name" value="UPF0173 METAL-DEPENDENT HYDROLASE MJ1163-RELATED"/>
    <property type="match status" value="1"/>
</dbReference>
<dbReference type="SUPFAM" id="SSF56281">
    <property type="entry name" value="Metallo-hydrolase/oxidoreductase"/>
    <property type="match status" value="1"/>
</dbReference>
<dbReference type="Proteomes" id="UP001141629">
    <property type="component" value="Unassembled WGS sequence"/>
</dbReference>
<comment type="caution">
    <text evidence="1">The sequence shown here is derived from an EMBL/GenBank/DDBJ whole genome shotgun (WGS) entry which is preliminary data.</text>
</comment>
<name>A0A9X3C3K0_9MYCO</name>
<dbReference type="Gene3D" id="3.60.15.10">
    <property type="entry name" value="Ribonuclease Z/Hydroxyacylglutathione hydrolase-like"/>
    <property type="match status" value="1"/>
</dbReference>
<protein>
    <submittedName>
        <fullName evidence="1">MBL fold metallo-hydrolase</fullName>
    </submittedName>
</protein>
<evidence type="ECO:0000313" key="2">
    <source>
        <dbReference type="Proteomes" id="UP001141629"/>
    </source>
</evidence>
<reference evidence="1" key="2">
    <citation type="journal article" date="2022" name="BMC Genomics">
        <title>Comparative genome analysis of mycobacteria focusing on tRNA and non-coding RNA.</title>
        <authorList>
            <person name="Behra P.R.K."/>
            <person name="Pettersson B.M.F."/>
            <person name="Ramesh M."/>
            <person name="Das S."/>
            <person name="Dasgupta S."/>
            <person name="Kirsebom L.A."/>
        </authorList>
    </citation>
    <scope>NUCLEOTIDE SEQUENCE</scope>
    <source>
        <strain evidence="1">DSM 44838</strain>
    </source>
</reference>
<dbReference type="PANTHER" id="PTHR43546:SF3">
    <property type="entry name" value="UPF0173 METAL-DEPENDENT HYDROLASE MJ1163"/>
    <property type="match status" value="1"/>
</dbReference>
<evidence type="ECO:0000313" key="1">
    <source>
        <dbReference type="EMBL" id="MCV7422242.1"/>
    </source>
</evidence>
<dbReference type="AlphaFoldDB" id="A0A9X3C3K0"/>
<dbReference type="InterPro" id="IPR036866">
    <property type="entry name" value="RibonucZ/Hydroxyglut_hydro"/>
</dbReference>
<proteinExistence type="predicted"/>
<dbReference type="EMBL" id="JACKVK010000009">
    <property type="protein sequence ID" value="MCV7422242.1"/>
    <property type="molecule type" value="Genomic_DNA"/>
</dbReference>
<keyword evidence="2" id="KW-1185">Reference proteome</keyword>
<dbReference type="RefSeq" id="WP_263997082.1">
    <property type="nucleotide sequence ID" value="NZ_JACKVK010000009.1"/>
</dbReference>
<dbReference type="InterPro" id="IPR050114">
    <property type="entry name" value="UPF0173_UPF0282_UlaG_hydrolase"/>
</dbReference>
<sequence length="306" mass="32905">MRLKLGRPDLAAYRELFDQPPATASSPLTVTWAGVTTLLVDDGESALMTDGFFSRPSLLAVGTRSIAPSVARIDGCLARLNVDRLEAVLPVHTHFDHAMDSAVVAQRTGGRLVGGTSAAHLGRGAGLPDDRLTVATSGEPISLGAFEVTLVEGSHCPPDRFPGVVDAPVVPPVRASAYRCGEAWSTLIHHRPSGRRLLVVGSAGFVPGALRGRRADVVYLGVGQLGLQPERYVVDYWQEAVRAVGARRVVVIHWDDFFRPLHEPLRALPYAADDLDASMRTLSRLAAEDGVALHFPTAFERADPWT</sequence>
<gene>
    <name evidence="1" type="ORF">H7K45_16975</name>
</gene>
<accession>A0A9X3C3K0</accession>
<reference evidence="1" key="1">
    <citation type="submission" date="2020-07" db="EMBL/GenBank/DDBJ databases">
        <authorList>
            <person name="Pettersson B.M.F."/>
            <person name="Behra P.R.K."/>
            <person name="Ramesh M."/>
            <person name="Das S."/>
            <person name="Dasgupta S."/>
            <person name="Kirsebom L.A."/>
        </authorList>
    </citation>
    <scope>NUCLEOTIDE SEQUENCE</scope>
    <source>
        <strain evidence="1">DSM 44838</strain>
    </source>
</reference>
<organism evidence="1 2">
    <name type="scientific">Mycobacterium yunnanensis</name>
    <dbReference type="NCBI Taxonomy" id="368477"/>
    <lineage>
        <taxon>Bacteria</taxon>
        <taxon>Bacillati</taxon>
        <taxon>Actinomycetota</taxon>
        <taxon>Actinomycetes</taxon>
        <taxon>Mycobacteriales</taxon>
        <taxon>Mycobacteriaceae</taxon>
        <taxon>Mycobacterium</taxon>
    </lineage>
</organism>